<evidence type="ECO:0000313" key="2">
    <source>
        <dbReference type="EMBL" id="SED19046.1"/>
    </source>
</evidence>
<dbReference type="EMBL" id="FNTI01000002">
    <property type="protein sequence ID" value="SEE78368.1"/>
    <property type="molecule type" value="Genomic_DNA"/>
</dbReference>
<accession>A0A1M7K224</accession>
<name>A0A1M7K224_9BRAD</name>
<protein>
    <submittedName>
        <fullName evidence="2">Uncharacterized protein</fullName>
    </submittedName>
</protein>
<feature type="region of interest" description="Disordered" evidence="1">
    <location>
        <begin position="1"/>
        <end position="21"/>
    </location>
</feature>
<sequence>MIAKSMVIKGRGGKSGGRAAKAVGLTSGGLRGVPATGLRLS</sequence>
<dbReference type="Proteomes" id="UP000183208">
    <property type="component" value="Unassembled WGS sequence"/>
</dbReference>
<evidence type="ECO:0000313" key="5">
    <source>
        <dbReference type="EMBL" id="SEE78368.1"/>
    </source>
</evidence>
<dbReference type="EMBL" id="FNTI01000001">
    <property type="protein sequence ID" value="SED80405.1"/>
    <property type="molecule type" value="Genomic_DNA"/>
</dbReference>
<evidence type="ECO:0000313" key="6">
    <source>
        <dbReference type="Proteomes" id="UP000183208"/>
    </source>
</evidence>
<proteinExistence type="predicted"/>
<reference evidence="2 6" key="1">
    <citation type="submission" date="2016-10" db="EMBL/GenBank/DDBJ databases">
        <authorList>
            <person name="de Groot N.N."/>
        </authorList>
    </citation>
    <scope>NUCLEOTIDE SEQUENCE [LARGE SCALE GENOMIC DNA]</scope>
    <source>
        <strain evidence="2 6">GAS522</strain>
    </source>
</reference>
<evidence type="ECO:0000256" key="1">
    <source>
        <dbReference type="SAM" id="MobiDB-lite"/>
    </source>
</evidence>
<evidence type="ECO:0000313" key="3">
    <source>
        <dbReference type="EMBL" id="SED80264.1"/>
    </source>
</evidence>
<dbReference type="EMBL" id="FNTI01000001">
    <property type="protein sequence ID" value="SED19046.1"/>
    <property type="molecule type" value="Genomic_DNA"/>
</dbReference>
<dbReference type="AlphaFoldDB" id="A0A1M7K224"/>
<dbReference type="EMBL" id="FNTI01000001">
    <property type="protein sequence ID" value="SED80264.1"/>
    <property type="molecule type" value="Genomic_DNA"/>
</dbReference>
<organism evidence="2 6">
    <name type="scientific">Bradyrhizobium lablabi</name>
    <dbReference type="NCBI Taxonomy" id="722472"/>
    <lineage>
        <taxon>Bacteria</taxon>
        <taxon>Pseudomonadati</taxon>
        <taxon>Pseudomonadota</taxon>
        <taxon>Alphaproteobacteria</taxon>
        <taxon>Hyphomicrobiales</taxon>
        <taxon>Nitrobacteraceae</taxon>
        <taxon>Bradyrhizobium</taxon>
    </lineage>
</organism>
<evidence type="ECO:0000313" key="4">
    <source>
        <dbReference type="EMBL" id="SED80405.1"/>
    </source>
</evidence>
<gene>
    <name evidence="2" type="ORF">SAMN05444171_3397</name>
    <name evidence="3" type="ORF">SAMN05444171_5213</name>
    <name evidence="4" type="ORF">SAMN05444171_5220</name>
    <name evidence="5" type="ORF">SAMN05444171_8030</name>
</gene>